<evidence type="ECO:0000313" key="2">
    <source>
        <dbReference type="EMBL" id="TRM55964.1"/>
    </source>
</evidence>
<dbReference type="AlphaFoldDB" id="A0A550BTV8"/>
<reference evidence="2 3" key="1">
    <citation type="journal article" date="2019" name="New Phytol.">
        <title>Comparative genomics reveals unique wood-decay strategies and fruiting body development in the Schizophyllaceae.</title>
        <authorList>
            <person name="Almasi E."/>
            <person name="Sahu N."/>
            <person name="Krizsan K."/>
            <person name="Balint B."/>
            <person name="Kovacs G.M."/>
            <person name="Kiss B."/>
            <person name="Cseklye J."/>
            <person name="Drula E."/>
            <person name="Henrissat B."/>
            <person name="Nagy I."/>
            <person name="Chovatia M."/>
            <person name="Adam C."/>
            <person name="LaButti K."/>
            <person name="Lipzen A."/>
            <person name="Riley R."/>
            <person name="Grigoriev I.V."/>
            <person name="Nagy L.G."/>
        </authorList>
    </citation>
    <scope>NUCLEOTIDE SEQUENCE [LARGE SCALE GENOMIC DNA]</scope>
    <source>
        <strain evidence="2 3">NL-1724</strain>
    </source>
</reference>
<comment type="caution">
    <text evidence="2">The sequence shown here is derived from an EMBL/GenBank/DDBJ whole genome shotgun (WGS) entry which is preliminary data.</text>
</comment>
<organism evidence="2 3">
    <name type="scientific">Schizophyllum amplum</name>
    <dbReference type="NCBI Taxonomy" id="97359"/>
    <lineage>
        <taxon>Eukaryota</taxon>
        <taxon>Fungi</taxon>
        <taxon>Dikarya</taxon>
        <taxon>Basidiomycota</taxon>
        <taxon>Agaricomycotina</taxon>
        <taxon>Agaricomycetes</taxon>
        <taxon>Agaricomycetidae</taxon>
        <taxon>Agaricales</taxon>
        <taxon>Schizophyllaceae</taxon>
        <taxon>Schizophyllum</taxon>
    </lineage>
</organism>
<gene>
    <name evidence="2" type="ORF">BD626DRAFT_576264</name>
</gene>
<dbReference type="Proteomes" id="UP000320762">
    <property type="component" value="Unassembled WGS sequence"/>
</dbReference>
<accession>A0A550BTV8</accession>
<name>A0A550BTV8_9AGAR</name>
<keyword evidence="1" id="KW-0732">Signal</keyword>
<evidence type="ECO:0008006" key="4">
    <source>
        <dbReference type="Google" id="ProtNLM"/>
    </source>
</evidence>
<evidence type="ECO:0000313" key="3">
    <source>
        <dbReference type="Proteomes" id="UP000320762"/>
    </source>
</evidence>
<proteinExistence type="predicted"/>
<feature type="signal peptide" evidence="1">
    <location>
        <begin position="1"/>
        <end position="24"/>
    </location>
</feature>
<sequence length="99" mass="11134">MSKRLSSTSKTILLTCLLCRPYAACDGHAQNDWALHLPLPSMSPAPFLGSHVCVTSYSTSHSIIWLTSPGLWPLFLDWIALFLFPPSAAWTYWTDPRRI</sequence>
<evidence type="ECO:0000256" key="1">
    <source>
        <dbReference type="SAM" id="SignalP"/>
    </source>
</evidence>
<keyword evidence="3" id="KW-1185">Reference proteome</keyword>
<protein>
    <recommendedName>
        <fullName evidence="4">Secreted protein</fullName>
    </recommendedName>
</protein>
<dbReference type="EMBL" id="VDMD01000084">
    <property type="protein sequence ID" value="TRM55964.1"/>
    <property type="molecule type" value="Genomic_DNA"/>
</dbReference>
<feature type="chain" id="PRO_5022203309" description="Secreted protein" evidence="1">
    <location>
        <begin position="25"/>
        <end position="99"/>
    </location>
</feature>